<accession>A0A8S5MZG1</accession>
<proteinExistence type="predicted"/>
<evidence type="ECO:0000313" key="2">
    <source>
        <dbReference type="EMBL" id="DAD87251.1"/>
    </source>
</evidence>
<evidence type="ECO:0000259" key="1">
    <source>
        <dbReference type="Pfam" id="PF07453"/>
    </source>
</evidence>
<feature type="domain" description="Nuclease-associated modular DNA-binding 1" evidence="1">
    <location>
        <begin position="73"/>
        <end position="91"/>
    </location>
</feature>
<dbReference type="Pfam" id="PF07453">
    <property type="entry name" value="NUMOD1"/>
    <property type="match status" value="1"/>
</dbReference>
<reference evidence="2" key="1">
    <citation type="journal article" date="2021" name="Proc. Natl. Acad. Sci. U.S.A.">
        <title>A Catalog of Tens of Thousands of Viruses from Human Metagenomes Reveals Hidden Associations with Chronic Diseases.</title>
        <authorList>
            <person name="Tisza M.J."/>
            <person name="Buck C.B."/>
        </authorList>
    </citation>
    <scope>NUCLEOTIDE SEQUENCE</scope>
    <source>
        <strain evidence="2">CtuUw41</strain>
    </source>
</reference>
<dbReference type="EMBL" id="BK015017">
    <property type="protein sequence ID" value="DAD87251.1"/>
    <property type="molecule type" value="Genomic_DNA"/>
</dbReference>
<name>A0A8S5MZG1_9CAUD</name>
<protein>
    <submittedName>
        <fullName evidence="2">NUMOD1 domain protein</fullName>
    </submittedName>
</protein>
<dbReference type="InterPro" id="IPR010896">
    <property type="entry name" value="NUMOD1"/>
</dbReference>
<sequence length="92" mass="10648">MRKYNHVFCFNKDKELVAEYINIPSASQATGVSQSIIVQELHKEIKTLSGNFYWSTSNKIDKIKNYTNTGKKKTVYQYDLKGKFINKYDSVG</sequence>
<organism evidence="2">
    <name type="scientific">Siphoviridae sp. ctuUw41</name>
    <dbReference type="NCBI Taxonomy" id="2826503"/>
    <lineage>
        <taxon>Viruses</taxon>
        <taxon>Duplodnaviria</taxon>
        <taxon>Heunggongvirae</taxon>
        <taxon>Uroviricota</taxon>
        <taxon>Caudoviricetes</taxon>
    </lineage>
</organism>